<reference evidence="2 3" key="1">
    <citation type="submission" date="2013-05" db="EMBL/GenBank/DDBJ databases">
        <title>Draft genome of the parasitic nematode Anyclostoma ceylanicum.</title>
        <authorList>
            <person name="Mitreva M."/>
        </authorList>
    </citation>
    <scope>NUCLEOTIDE SEQUENCE [LARGE SCALE GENOMIC DNA]</scope>
</reference>
<feature type="compositionally biased region" description="Basic and acidic residues" evidence="1">
    <location>
        <begin position="119"/>
        <end position="137"/>
    </location>
</feature>
<keyword evidence="3" id="KW-1185">Reference proteome</keyword>
<protein>
    <submittedName>
        <fullName evidence="2">Uncharacterized protein</fullName>
    </submittedName>
</protein>
<evidence type="ECO:0000313" key="3">
    <source>
        <dbReference type="Proteomes" id="UP000054495"/>
    </source>
</evidence>
<dbReference type="Proteomes" id="UP000054495">
    <property type="component" value="Unassembled WGS sequence"/>
</dbReference>
<accession>A0A0D6LXH9</accession>
<evidence type="ECO:0000256" key="1">
    <source>
        <dbReference type="SAM" id="MobiDB-lite"/>
    </source>
</evidence>
<gene>
    <name evidence="2" type="ORF">ANCCEY_06103</name>
</gene>
<sequence>MFYLVEEKPITKKKGERVTNLTGKCSPLGAGAELVDGIREALMLGNDEHRRLPSQPLAGRRRTAVPVAHYTQNETAFFERKHKAGDALAFNRNPEGFKPPTLLPAKELVAKLAERARHMRRGEEADKHPDDREKNDEYVNELPDPNEKDYKDGGNAGISSITAKAYAIDDIYRLGHISSATFLRSDASSW</sequence>
<name>A0A0D6LXH9_9BILA</name>
<evidence type="ECO:0000313" key="2">
    <source>
        <dbReference type="EMBL" id="EPB74796.1"/>
    </source>
</evidence>
<dbReference type="EMBL" id="KE124928">
    <property type="protein sequence ID" value="EPB74796.1"/>
    <property type="molecule type" value="Genomic_DNA"/>
</dbReference>
<feature type="region of interest" description="Disordered" evidence="1">
    <location>
        <begin position="119"/>
        <end position="154"/>
    </location>
</feature>
<organism evidence="2 3">
    <name type="scientific">Ancylostoma ceylanicum</name>
    <dbReference type="NCBI Taxonomy" id="53326"/>
    <lineage>
        <taxon>Eukaryota</taxon>
        <taxon>Metazoa</taxon>
        <taxon>Ecdysozoa</taxon>
        <taxon>Nematoda</taxon>
        <taxon>Chromadorea</taxon>
        <taxon>Rhabditida</taxon>
        <taxon>Rhabditina</taxon>
        <taxon>Rhabditomorpha</taxon>
        <taxon>Strongyloidea</taxon>
        <taxon>Ancylostomatidae</taxon>
        <taxon>Ancylostomatinae</taxon>
        <taxon>Ancylostoma</taxon>
    </lineage>
</organism>
<dbReference type="AlphaFoldDB" id="A0A0D6LXH9"/>
<proteinExistence type="predicted"/>